<reference evidence="1" key="1">
    <citation type="journal article" date="2015" name="Nature">
        <title>Complex archaea that bridge the gap between prokaryotes and eukaryotes.</title>
        <authorList>
            <person name="Spang A."/>
            <person name="Saw J.H."/>
            <person name="Jorgensen S.L."/>
            <person name="Zaremba-Niedzwiedzka K."/>
            <person name="Martijn J."/>
            <person name="Lind A.E."/>
            <person name="van Eijk R."/>
            <person name="Schleper C."/>
            <person name="Guy L."/>
            <person name="Ettema T.J."/>
        </authorList>
    </citation>
    <scope>NUCLEOTIDE SEQUENCE</scope>
</reference>
<name>A0A0F9D0Z1_9ZZZZ</name>
<organism evidence="1">
    <name type="scientific">marine sediment metagenome</name>
    <dbReference type="NCBI Taxonomy" id="412755"/>
    <lineage>
        <taxon>unclassified sequences</taxon>
        <taxon>metagenomes</taxon>
        <taxon>ecological metagenomes</taxon>
    </lineage>
</organism>
<proteinExistence type="predicted"/>
<protein>
    <submittedName>
        <fullName evidence="1">Uncharacterized protein</fullName>
    </submittedName>
</protein>
<accession>A0A0F9D0Z1</accession>
<evidence type="ECO:0000313" key="1">
    <source>
        <dbReference type="EMBL" id="KKL47401.1"/>
    </source>
</evidence>
<dbReference type="AlphaFoldDB" id="A0A0F9D0Z1"/>
<comment type="caution">
    <text evidence="1">The sequence shown here is derived from an EMBL/GenBank/DDBJ whole genome shotgun (WGS) entry which is preliminary data.</text>
</comment>
<gene>
    <name evidence="1" type="ORF">LCGC14_2335890</name>
</gene>
<sequence>MTAAKQWAIQSIRAELTTTGTGGDRQIVVEIQDDSGDVVSQYIAGAVQAASITRIYHFSSSAADLESFRDPNWLSTPLPLLLLPPAYVIRVYDNNAVDAAADDLVVQLLLIERESFSA</sequence>
<dbReference type="EMBL" id="LAZR01033678">
    <property type="protein sequence ID" value="KKL47401.1"/>
    <property type="molecule type" value="Genomic_DNA"/>
</dbReference>